<keyword evidence="7" id="KW-0812">Transmembrane</keyword>
<sequence>MGVEEVIPWMSYDMFVTLLILTGVVILLAVIVYLIKYLIDVTPYAYVNARIRGMEAKLLDDHKLNELIEAGSLVEVIGLLEDTVYSQFIPTNSKDIFSVERSLEMHLAHIYKTLADISPERCRKVLELFEKRYDVRNIKTILRAKYARLDSESTFKMLIPLGRIPESKLRELCEARTVEEVVSGLEGTEYGRILSEQLSLYEEYGNLIPLELALDKYIYQSLWRAVGIEGTNEDLFKEFVGRMIDIENLKVILRCKREGVPSDTISNYLLGVGYELPPWKLKELAEADSIEGVISSLEGTEYGNIISECLEEYERCRSAYVFEKVLDNYLVEVGKKLSLRQPFGVGPVIGFITSKEMEVRKLRAIINGKMEGLSPRDIRELITN</sequence>
<dbReference type="InterPro" id="IPR002843">
    <property type="entry name" value="ATPase_V0-cplx_csu/dsu"/>
</dbReference>
<organism evidence="8 9">
    <name type="scientific">Methanothermococcus okinawensis</name>
    <dbReference type="NCBI Taxonomy" id="155863"/>
    <lineage>
        <taxon>Archaea</taxon>
        <taxon>Methanobacteriati</taxon>
        <taxon>Methanobacteriota</taxon>
        <taxon>Methanomada group</taxon>
        <taxon>Methanococci</taxon>
        <taxon>Methanococcales</taxon>
        <taxon>Methanococcaceae</taxon>
        <taxon>Methanothermococcus</taxon>
    </lineage>
</organism>
<evidence type="ECO:0000256" key="1">
    <source>
        <dbReference type="ARBA" id="ARBA00006709"/>
    </source>
</evidence>
<keyword evidence="6" id="KW-1003">Cell membrane</keyword>
<dbReference type="GO" id="GO:0046961">
    <property type="term" value="F:proton-transporting ATPase activity, rotational mechanism"/>
    <property type="evidence" value="ECO:0007669"/>
    <property type="project" value="InterPro"/>
</dbReference>
<comment type="subunit">
    <text evidence="6">Has multiple subunits with at least A(3), B(3), C, D, E, F, H, I and proteolipid K(x).</text>
</comment>
<evidence type="ECO:0000256" key="3">
    <source>
        <dbReference type="ARBA" id="ARBA00022781"/>
    </source>
</evidence>
<evidence type="ECO:0000313" key="8">
    <source>
        <dbReference type="EMBL" id="HIQ32942.1"/>
    </source>
</evidence>
<evidence type="ECO:0000256" key="4">
    <source>
        <dbReference type="ARBA" id="ARBA00023065"/>
    </source>
</evidence>
<proteinExistence type="inferred from homology"/>
<dbReference type="InterPro" id="IPR014272">
    <property type="entry name" value="ATPase_V0-cplx_csu"/>
</dbReference>
<feature type="transmembrane region" description="Helical" evidence="7">
    <location>
        <begin position="14"/>
        <end position="35"/>
    </location>
</feature>
<keyword evidence="7" id="KW-1133">Transmembrane helix</keyword>
<evidence type="ECO:0000256" key="6">
    <source>
        <dbReference type="HAMAP-Rule" id="MF_00314"/>
    </source>
</evidence>
<dbReference type="GO" id="GO:0005524">
    <property type="term" value="F:ATP binding"/>
    <property type="evidence" value="ECO:0007669"/>
    <property type="project" value="UniProtKB-UniRule"/>
</dbReference>
<comment type="caution">
    <text evidence="8">The sequence shown here is derived from an EMBL/GenBank/DDBJ whole genome shotgun (WGS) entry which is preliminary data.</text>
</comment>
<evidence type="ECO:0000313" key="9">
    <source>
        <dbReference type="Proteomes" id="UP000623215"/>
    </source>
</evidence>
<dbReference type="InterPro" id="IPR044911">
    <property type="entry name" value="V-type_ATPase_csu/dsu_dom_3"/>
</dbReference>
<dbReference type="InterPro" id="IPR050873">
    <property type="entry name" value="V-ATPase_V0D/AC39_subunit"/>
</dbReference>
<keyword evidence="5 6" id="KW-0066">ATP synthesis</keyword>
<evidence type="ECO:0000256" key="7">
    <source>
        <dbReference type="SAM" id="Phobius"/>
    </source>
</evidence>
<comment type="subcellular location">
    <subcellularLocation>
        <location evidence="6">Cell membrane</location>
        <topology evidence="6">Peripheral membrane protein</topology>
    </subcellularLocation>
</comment>
<dbReference type="GO" id="GO:0042777">
    <property type="term" value="P:proton motive force-driven plasma membrane ATP synthesis"/>
    <property type="evidence" value="ECO:0007669"/>
    <property type="project" value="UniProtKB-UniRule"/>
</dbReference>
<comment type="similarity">
    <text evidence="1 6">Belongs to the V-ATPase V0D/AC39 subunit family.</text>
</comment>
<dbReference type="InterPro" id="IPR036079">
    <property type="entry name" value="ATPase_csu/dsu_sf"/>
</dbReference>
<dbReference type="GO" id="GO:0046933">
    <property type="term" value="F:proton-transporting ATP synthase activity, rotational mechanism"/>
    <property type="evidence" value="ECO:0007669"/>
    <property type="project" value="UniProtKB-UniRule"/>
</dbReference>
<dbReference type="HAMAP" id="MF_00314">
    <property type="entry name" value="ATP_synth_C_arch"/>
    <property type="match status" value="1"/>
</dbReference>
<dbReference type="SUPFAM" id="SSF103486">
    <property type="entry name" value="V-type ATP synthase subunit C"/>
    <property type="match status" value="1"/>
</dbReference>
<dbReference type="GO" id="GO:0033179">
    <property type="term" value="C:proton-transporting V-type ATPase, V0 domain"/>
    <property type="evidence" value="ECO:0007669"/>
    <property type="project" value="InterPro"/>
</dbReference>
<dbReference type="Proteomes" id="UP000623215">
    <property type="component" value="Unassembled WGS sequence"/>
</dbReference>
<comment type="function">
    <text evidence="6">Component of the A-type ATP synthase that produces ATP from ADP in the presence of a proton gradient across the membrane.</text>
</comment>
<keyword evidence="3 6" id="KW-0375">Hydrogen ion transport</keyword>
<dbReference type="NCBIfam" id="NF002267">
    <property type="entry name" value="PRK01198.1-3"/>
    <property type="match status" value="1"/>
</dbReference>
<dbReference type="Pfam" id="PF01992">
    <property type="entry name" value="vATP-synt_AC39"/>
    <property type="match status" value="1"/>
</dbReference>
<name>A0A833EBP5_9EURY</name>
<dbReference type="Gene3D" id="1.20.1690.10">
    <property type="entry name" value="V-type ATP synthase subunit C domain"/>
    <property type="match status" value="2"/>
</dbReference>
<dbReference type="NCBIfam" id="TIGR02923">
    <property type="entry name" value="AhaC"/>
    <property type="match status" value="1"/>
</dbReference>
<keyword evidence="2 6" id="KW-0813">Transport</keyword>
<accession>A0A833EBP5</accession>
<keyword evidence="6 7" id="KW-0472">Membrane</keyword>
<dbReference type="InterPro" id="IPR035067">
    <property type="entry name" value="V-type_ATPase_csu/dsu"/>
</dbReference>
<dbReference type="EMBL" id="DQVW01000110">
    <property type="protein sequence ID" value="HIQ32942.1"/>
    <property type="molecule type" value="Genomic_DNA"/>
</dbReference>
<keyword evidence="4 6" id="KW-0406">Ion transport</keyword>
<gene>
    <name evidence="6" type="primary">atpC</name>
    <name evidence="8" type="ORF">EYH55_05645</name>
</gene>
<reference evidence="8" key="1">
    <citation type="journal article" date="2020" name="ISME J.">
        <title>Gammaproteobacteria mediating utilization of methyl-, sulfur- and petroleum organic compounds in deep ocean hydrothermal plumes.</title>
        <authorList>
            <person name="Zhou Z."/>
            <person name="Liu Y."/>
            <person name="Pan J."/>
            <person name="Cron B.R."/>
            <person name="Toner B.M."/>
            <person name="Anantharaman K."/>
            <person name="Breier J.A."/>
            <person name="Dick G.J."/>
            <person name="Li M."/>
        </authorList>
    </citation>
    <scope>NUCLEOTIDE SEQUENCE</scope>
    <source>
        <strain evidence="8">SZUA-1534</strain>
    </source>
</reference>
<protein>
    <recommendedName>
        <fullName evidence="6">A-type ATP synthase subunit C</fullName>
    </recommendedName>
</protein>
<dbReference type="AlphaFoldDB" id="A0A833EBP5"/>
<evidence type="ECO:0000256" key="2">
    <source>
        <dbReference type="ARBA" id="ARBA00022448"/>
    </source>
</evidence>
<dbReference type="Gene3D" id="1.10.132.50">
    <property type="entry name" value="ATP synthase (C/AC39) subunit, domain 3"/>
    <property type="match status" value="1"/>
</dbReference>
<evidence type="ECO:0000256" key="5">
    <source>
        <dbReference type="ARBA" id="ARBA00023310"/>
    </source>
</evidence>
<dbReference type="PANTHER" id="PTHR38682:SF1">
    <property type="entry name" value="V-TYPE ATP SYNTHASE SUBUNIT C"/>
    <property type="match status" value="1"/>
</dbReference>
<dbReference type="GO" id="GO:0005886">
    <property type="term" value="C:plasma membrane"/>
    <property type="evidence" value="ECO:0007669"/>
    <property type="project" value="UniProtKB-SubCell"/>
</dbReference>
<dbReference type="PANTHER" id="PTHR38682">
    <property type="entry name" value="V-TYPE ATP SYNTHASE SUBUNIT C"/>
    <property type="match status" value="1"/>
</dbReference>